<dbReference type="AlphaFoldDB" id="A0AA35W9G3"/>
<evidence type="ECO:0000259" key="1">
    <source>
        <dbReference type="Pfam" id="PF25794"/>
    </source>
</evidence>
<accession>A0AA35W9G3</accession>
<evidence type="ECO:0000313" key="3">
    <source>
        <dbReference type="Proteomes" id="UP001174909"/>
    </source>
</evidence>
<dbReference type="InterPro" id="IPR036890">
    <property type="entry name" value="HATPase_C_sf"/>
</dbReference>
<dbReference type="Pfam" id="PF25794">
    <property type="entry name" value="SACS"/>
    <property type="match status" value="1"/>
</dbReference>
<dbReference type="Proteomes" id="UP001174909">
    <property type="component" value="Unassembled WGS sequence"/>
</dbReference>
<dbReference type="Gene3D" id="3.30.565.10">
    <property type="entry name" value="Histidine kinase-like ATPase, C-terminal domain"/>
    <property type="match status" value="1"/>
</dbReference>
<proteinExistence type="predicted"/>
<dbReference type="EMBL" id="CASHTH010001235">
    <property type="protein sequence ID" value="CAI8013058.1"/>
    <property type="molecule type" value="Genomic_DNA"/>
</dbReference>
<keyword evidence="3" id="KW-1185">Reference proteome</keyword>
<reference evidence="2" key="1">
    <citation type="submission" date="2023-03" db="EMBL/GenBank/DDBJ databases">
        <authorList>
            <person name="Steffen K."/>
            <person name="Cardenas P."/>
        </authorList>
    </citation>
    <scope>NUCLEOTIDE SEQUENCE</scope>
</reference>
<name>A0AA35W9G3_GEOBA</name>
<organism evidence="2 3">
    <name type="scientific">Geodia barretti</name>
    <name type="common">Barrett's horny sponge</name>
    <dbReference type="NCBI Taxonomy" id="519541"/>
    <lineage>
        <taxon>Eukaryota</taxon>
        <taxon>Metazoa</taxon>
        <taxon>Porifera</taxon>
        <taxon>Demospongiae</taxon>
        <taxon>Heteroscleromorpha</taxon>
        <taxon>Tetractinellida</taxon>
        <taxon>Astrophorina</taxon>
        <taxon>Geodiidae</taxon>
        <taxon>Geodia</taxon>
    </lineage>
</organism>
<gene>
    <name evidence="2" type="ORF">GBAR_LOCUS8328</name>
</gene>
<sequence>MLPDEDRVMHTASSLAFNDAQWLEQEKGIKYVYHKLVTRDLAHRLGVKMVRSKILNKHRVNPKPTLPEGETFGQREELTTRIQGILKDYPFDVTILKELLQNADDAKATKMYVILDKRTHEGGCLLSEEWQDLQGPALLVWNDSVFSETDIKGIQKLGKGNKQSNADTIGQYGIGFNSVYHLTDCPSLITAGSLCIFDPHCKYTPDSSVTSPGEKFNLTERFWSHFPDMKPAYLQCNLNGPSECMEIRSGSLFRLPLRYTQELVDASEIVNTKLEVFEEVVSAKKNARVSREVGSTNEAVNVLS</sequence>
<comment type="caution">
    <text evidence="2">The sequence shown here is derived from an EMBL/GenBank/DDBJ whole genome shotgun (WGS) entry which is preliminary data.</text>
</comment>
<dbReference type="PANTHER" id="PTHR46919">
    <property type="entry name" value="ZINC FINGER, C3HC4 TYPE (RING FINGER) FAMILY PROTEIN"/>
    <property type="match status" value="1"/>
</dbReference>
<dbReference type="InterPro" id="IPR058210">
    <property type="entry name" value="SACS/Nov_dom"/>
</dbReference>
<protein>
    <submittedName>
        <fullName evidence="2">Sacsin</fullName>
    </submittedName>
</protein>
<dbReference type="SUPFAM" id="SSF55874">
    <property type="entry name" value="ATPase domain of HSP90 chaperone/DNA topoisomerase II/histidine kinase"/>
    <property type="match status" value="1"/>
</dbReference>
<evidence type="ECO:0000313" key="2">
    <source>
        <dbReference type="EMBL" id="CAI8013058.1"/>
    </source>
</evidence>
<dbReference type="NCBIfam" id="NF047352">
    <property type="entry name" value="P_loop_sacsin"/>
    <property type="match status" value="1"/>
</dbReference>
<feature type="domain" description="Sacsin/Nov" evidence="1">
    <location>
        <begin position="75"/>
        <end position="273"/>
    </location>
</feature>
<dbReference type="PANTHER" id="PTHR46919:SF2">
    <property type="entry name" value="SACSIN"/>
    <property type="match status" value="1"/>
</dbReference>